<dbReference type="GO" id="GO:0005886">
    <property type="term" value="C:plasma membrane"/>
    <property type="evidence" value="ECO:0007669"/>
    <property type="project" value="UniProtKB-SubCell"/>
</dbReference>
<dbReference type="AlphaFoldDB" id="A0A853C8V2"/>
<evidence type="ECO:0000256" key="1">
    <source>
        <dbReference type="HAMAP-Rule" id="MF_00386"/>
    </source>
</evidence>
<dbReference type="InterPro" id="IPR002696">
    <property type="entry name" value="Membr_insert_effic_factor_YidD"/>
</dbReference>
<comment type="subcellular location">
    <subcellularLocation>
        <location evidence="1">Cell membrane</location>
        <topology evidence="1">Peripheral membrane protein</topology>
        <orientation evidence="1">Cytoplasmic side</orientation>
    </subcellularLocation>
</comment>
<protein>
    <recommendedName>
        <fullName evidence="1">Putative membrane protein insertion efficiency factor</fullName>
    </recommendedName>
</protein>
<reference evidence="3 4" key="1">
    <citation type="submission" date="2020-07" db="EMBL/GenBank/DDBJ databases">
        <title>Sequencing the genomes of 1000 actinobacteria strains.</title>
        <authorList>
            <person name="Klenk H.-P."/>
        </authorList>
    </citation>
    <scope>NUCLEOTIDE SEQUENCE [LARGE SCALE GENOMIC DNA]</scope>
    <source>
        <strain evidence="3 4">DSM 103833</strain>
    </source>
</reference>
<dbReference type="EMBL" id="JACCFP010000001">
    <property type="protein sequence ID" value="NYJ03591.1"/>
    <property type="molecule type" value="Genomic_DNA"/>
</dbReference>
<dbReference type="RefSeq" id="WP_179669875.1">
    <property type="nucleotide sequence ID" value="NZ_JACCFP010000001.1"/>
</dbReference>
<dbReference type="PANTHER" id="PTHR33383">
    <property type="entry name" value="MEMBRANE PROTEIN INSERTION EFFICIENCY FACTOR-RELATED"/>
    <property type="match status" value="1"/>
</dbReference>
<evidence type="ECO:0000313" key="3">
    <source>
        <dbReference type="EMBL" id="NYJ03591.1"/>
    </source>
</evidence>
<dbReference type="NCBIfam" id="TIGR00278">
    <property type="entry name" value="membrane protein insertion efficiency factor YidD"/>
    <property type="match status" value="1"/>
</dbReference>
<dbReference type="Proteomes" id="UP000530424">
    <property type="component" value="Unassembled WGS sequence"/>
</dbReference>
<feature type="compositionally biased region" description="Low complexity" evidence="2">
    <location>
        <begin position="77"/>
        <end position="89"/>
    </location>
</feature>
<dbReference type="PANTHER" id="PTHR33383:SF1">
    <property type="entry name" value="MEMBRANE PROTEIN INSERTION EFFICIENCY FACTOR-RELATED"/>
    <property type="match status" value="1"/>
</dbReference>
<feature type="region of interest" description="Disordered" evidence="2">
    <location>
        <begin position="68"/>
        <end position="95"/>
    </location>
</feature>
<comment type="function">
    <text evidence="1">Could be involved in insertion of integral membrane proteins into the membrane.</text>
</comment>
<gene>
    <name evidence="3" type="ORF">HNR19_004289</name>
</gene>
<dbReference type="HAMAP" id="MF_00386">
    <property type="entry name" value="UPF0161_YidD"/>
    <property type="match status" value="1"/>
</dbReference>
<evidence type="ECO:0000313" key="4">
    <source>
        <dbReference type="Proteomes" id="UP000530424"/>
    </source>
</evidence>
<keyword evidence="1" id="KW-0472">Membrane</keyword>
<proteinExistence type="inferred from homology"/>
<sequence length="95" mass="10330">MKWVLIGLVRVYQFTLSPLLGQVCRYYPSCSHYAVEALDRHGAIKGSWLTVRRLGRCHPWAPGGVDHVPPRVPPLRTASAGAATKPAATNPDLGV</sequence>
<comment type="similarity">
    <text evidence="1">Belongs to the UPF0161 family.</text>
</comment>
<comment type="caution">
    <text evidence="3">The sequence shown here is derived from an EMBL/GenBank/DDBJ whole genome shotgun (WGS) entry which is preliminary data.</text>
</comment>
<evidence type="ECO:0000256" key="2">
    <source>
        <dbReference type="SAM" id="MobiDB-lite"/>
    </source>
</evidence>
<keyword evidence="4" id="KW-1185">Reference proteome</keyword>
<keyword evidence="1" id="KW-1003">Cell membrane</keyword>
<organism evidence="3 4">
    <name type="scientific">Nocardioides thalensis</name>
    <dbReference type="NCBI Taxonomy" id="1914755"/>
    <lineage>
        <taxon>Bacteria</taxon>
        <taxon>Bacillati</taxon>
        <taxon>Actinomycetota</taxon>
        <taxon>Actinomycetes</taxon>
        <taxon>Propionibacteriales</taxon>
        <taxon>Nocardioidaceae</taxon>
        <taxon>Nocardioides</taxon>
    </lineage>
</organism>
<accession>A0A853C8V2</accession>
<name>A0A853C8V2_9ACTN</name>
<dbReference type="SMART" id="SM01234">
    <property type="entry name" value="Haemolytic"/>
    <property type="match status" value="1"/>
</dbReference>
<dbReference type="Pfam" id="PF01809">
    <property type="entry name" value="YidD"/>
    <property type="match status" value="1"/>
</dbReference>